<dbReference type="EMBL" id="JACHOO010000012">
    <property type="protein sequence ID" value="MBB5755056.1"/>
    <property type="molecule type" value="Genomic_DNA"/>
</dbReference>
<dbReference type="Pfam" id="PF00194">
    <property type="entry name" value="Carb_anhydrase"/>
    <property type="match status" value="1"/>
</dbReference>
<keyword evidence="8 10" id="KW-0456">Lyase</keyword>
<comment type="function">
    <text evidence="2 10">Reversible hydration of carbon dioxide.</text>
</comment>
<comment type="catalytic activity">
    <reaction evidence="9 10">
        <text>hydrogencarbonate + H(+) = CO2 + H2O</text>
        <dbReference type="Rhea" id="RHEA:10748"/>
        <dbReference type="ChEBI" id="CHEBI:15377"/>
        <dbReference type="ChEBI" id="CHEBI:15378"/>
        <dbReference type="ChEBI" id="CHEBI:16526"/>
        <dbReference type="ChEBI" id="CHEBI:17544"/>
        <dbReference type="EC" id="4.2.1.1"/>
    </reaction>
</comment>
<evidence type="ECO:0000259" key="11">
    <source>
        <dbReference type="PROSITE" id="PS51144"/>
    </source>
</evidence>
<sequence length="241" mass="25285">MALIAACPLCTGIGHAAEGAHWSYEGEAGPDKWGALEAEYGACSAGSQQSPIDITGVVKAELPDLGIAWKPGGEMVNNGHTIQVNAAPGGALTRGDRRYDLVQYHFHAPSEHLLDGHHFPMEVHFVHKNAATGGLGVLGVFLKAGASNADFAALAAAFPAKAKQTAPVAAVDPTGLLPASRGYWAYEGSLTTPPCSEIVDWMVAQEPIEVAQADIDKFTAIYSMNARPALAINRRFVLGSK</sequence>
<comment type="caution">
    <text evidence="12">The sequence shown here is derived from an EMBL/GenBank/DDBJ whole genome shotgun (WGS) entry which is preliminary data.</text>
</comment>
<evidence type="ECO:0000256" key="6">
    <source>
        <dbReference type="ARBA" id="ARBA00022723"/>
    </source>
</evidence>
<evidence type="ECO:0000256" key="3">
    <source>
        <dbReference type="ARBA" id="ARBA00010718"/>
    </source>
</evidence>
<evidence type="ECO:0000256" key="7">
    <source>
        <dbReference type="ARBA" id="ARBA00022833"/>
    </source>
</evidence>
<dbReference type="InterPro" id="IPR041891">
    <property type="entry name" value="Alpha_CA_prokaryot-like"/>
</dbReference>
<dbReference type="InterPro" id="IPR023561">
    <property type="entry name" value="Carbonic_anhydrase_a-class"/>
</dbReference>
<evidence type="ECO:0000256" key="1">
    <source>
        <dbReference type="ARBA" id="ARBA00001947"/>
    </source>
</evidence>
<feature type="domain" description="Alpha-carbonic anhydrase" evidence="11">
    <location>
        <begin position="20"/>
        <end position="241"/>
    </location>
</feature>
<protein>
    <recommendedName>
        <fullName evidence="5 10">Carbonic anhydrase</fullName>
        <ecNumber evidence="4 10">4.2.1.1</ecNumber>
    </recommendedName>
</protein>
<dbReference type="AlphaFoldDB" id="A0A7W9FQS6"/>
<gene>
    <name evidence="12" type="ORF">GGQ63_004154</name>
</gene>
<keyword evidence="6 10" id="KW-0479">Metal-binding</keyword>
<dbReference type="SUPFAM" id="SSF51069">
    <property type="entry name" value="Carbonic anhydrase"/>
    <property type="match status" value="1"/>
</dbReference>
<dbReference type="PANTHER" id="PTHR18952">
    <property type="entry name" value="CARBONIC ANHYDRASE"/>
    <property type="match status" value="1"/>
</dbReference>
<comment type="cofactor">
    <cofactor evidence="1 10">
        <name>Zn(2+)</name>
        <dbReference type="ChEBI" id="CHEBI:29105"/>
    </cofactor>
</comment>
<reference evidence="12 13" key="1">
    <citation type="submission" date="2020-08" db="EMBL/GenBank/DDBJ databases">
        <title>Genomic Encyclopedia of Type Strains, Phase IV (KMG-IV): sequencing the most valuable type-strain genomes for metagenomic binning, comparative biology and taxonomic classification.</title>
        <authorList>
            <person name="Goeker M."/>
        </authorList>
    </citation>
    <scope>NUCLEOTIDE SEQUENCE [LARGE SCALE GENOMIC DNA]</scope>
    <source>
        <strain evidence="12 13">DSM 16268</strain>
    </source>
</reference>
<organism evidence="12 13">
    <name type="scientific">Prosthecomicrobium pneumaticum</name>
    <dbReference type="NCBI Taxonomy" id="81895"/>
    <lineage>
        <taxon>Bacteria</taxon>
        <taxon>Pseudomonadati</taxon>
        <taxon>Pseudomonadota</taxon>
        <taxon>Alphaproteobacteria</taxon>
        <taxon>Hyphomicrobiales</taxon>
        <taxon>Kaistiaceae</taxon>
        <taxon>Prosthecomicrobium</taxon>
    </lineage>
</organism>
<evidence type="ECO:0000256" key="5">
    <source>
        <dbReference type="ARBA" id="ARBA00014628"/>
    </source>
</evidence>
<name>A0A7W9FQS6_9HYPH</name>
<evidence type="ECO:0000256" key="2">
    <source>
        <dbReference type="ARBA" id="ARBA00002904"/>
    </source>
</evidence>
<dbReference type="PANTHER" id="PTHR18952:SF265">
    <property type="entry name" value="CARBONIC ANHYDRASE"/>
    <property type="match status" value="1"/>
</dbReference>
<dbReference type="InterPro" id="IPR018338">
    <property type="entry name" value="Carbonic_anhydrase_a-class_CS"/>
</dbReference>
<keyword evidence="13" id="KW-1185">Reference proteome</keyword>
<evidence type="ECO:0000313" key="12">
    <source>
        <dbReference type="EMBL" id="MBB5755056.1"/>
    </source>
</evidence>
<dbReference type="CDD" id="cd03124">
    <property type="entry name" value="alpha_CA_prokaryotic_like"/>
    <property type="match status" value="1"/>
</dbReference>
<evidence type="ECO:0000313" key="13">
    <source>
        <dbReference type="Proteomes" id="UP000523821"/>
    </source>
</evidence>
<keyword evidence="7 10" id="KW-0862">Zinc</keyword>
<dbReference type="EC" id="4.2.1.1" evidence="4 10"/>
<dbReference type="Proteomes" id="UP000523821">
    <property type="component" value="Unassembled WGS sequence"/>
</dbReference>
<dbReference type="InterPro" id="IPR036398">
    <property type="entry name" value="CA_dom_sf"/>
</dbReference>
<comment type="similarity">
    <text evidence="3 10">Belongs to the alpha-carbonic anhydrase family.</text>
</comment>
<proteinExistence type="inferred from homology"/>
<dbReference type="GO" id="GO:0004089">
    <property type="term" value="F:carbonate dehydratase activity"/>
    <property type="evidence" value="ECO:0007669"/>
    <property type="project" value="UniProtKB-UniRule"/>
</dbReference>
<dbReference type="GO" id="GO:0008270">
    <property type="term" value="F:zinc ion binding"/>
    <property type="evidence" value="ECO:0007669"/>
    <property type="project" value="UniProtKB-UniRule"/>
</dbReference>
<evidence type="ECO:0000256" key="4">
    <source>
        <dbReference type="ARBA" id="ARBA00012925"/>
    </source>
</evidence>
<dbReference type="Gene3D" id="3.10.200.10">
    <property type="entry name" value="Alpha carbonic anhydrase"/>
    <property type="match status" value="1"/>
</dbReference>
<dbReference type="PROSITE" id="PS00162">
    <property type="entry name" value="ALPHA_CA_1"/>
    <property type="match status" value="1"/>
</dbReference>
<evidence type="ECO:0000256" key="9">
    <source>
        <dbReference type="ARBA" id="ARBA00048348"/>
    </source>
</evidence>
<evidence type="ECO:0000256" key="8">
    <source>
        <dbReference type="ARBA" id="ARBA00023239"/>
    </source>
</evidence>
<accession>A0A7W9FQS6</accession>
<dbReference type="SMART" id="SM01057">
    <property type="entry name" value="Carb_anhydrase"/>
    <property type="match status" value="1"/>
</dbReference>
<dbReference type="InterPro" id="IPR001148">
    <property type="entry name" value="CA_dom"/>
</dbReference>
<dbReference type="PROSITE" id="PS51144">
    <property type="entry name" value="ALPHA_CA_2"/>
    <property type="match status" value="1"/>
</dbReference>
<evidence type="ECO:0000256" key="10">
    <source>
        <dbReference type="RuleBase" id="RU367011"/>
    </source>
</evidence>